<sequence length="178" mass="19521">MVAGASLALACALSIFGIKIKNMNFTAAAAGHPSAADMILSGKPTAALSAYSGINLLPAKYTLRISRCLFEVSSMLTSAKPIPSQRPFKHHKLPSLPSKEDTDSIKPEADFNVQMALKRYQEAAEFSCLNDEHGQISDVLIPLYKAIIYTMLDKDTEAKQCWKQYFKKPIGEGFSFVE</sequence>
<dbReference type="OrthoDB" id="1398107at2759"/>
<dbReference type="PANTHER" id="PTHR36350">
    <property type="entry name" value="TRANSMEMBRANE PROTEIN"/>
    <property type="match status" value="1"/>
</dbReference>
<evidence type="ECO:0000313" key="3">
    <source>
        <dbReference type="Proteomes" id="UP000886595"/>
    </source>
</evidence>
<gene>
    <name evidence="2" type="ORF">Bca52824_028780</name>
</gene>
<keyword evidence="3" id="KW-1185">Reference proteome</keyword>
<dbReference type="AlphaFoldDB" id="A0A8X7VCS6"/>
<dbReference type="PANTHER" id="PTHR36350:SF2">
    <property type="entry name" value="PROTEIN, PUTATIVE-RELATED"/>
    <property type="match status" value="1"/>
</dbReference>
<dbReference type="Proteomes" id="UP000886595">
    <property type="component" value="Unassembled WGS sequence"/>
</dbReference>
<name>A0A8X7VCS6_BRACI</name>
<reference evidence="2 3" key="1">
    <citation type="submission" date="2020-02" db="EMBL/GenBank/DDBJ databases">
        <authorList>
            <person name="Ma Q."/>
            <person name="Huang Y."/>
            <person name="Song X."/>
            <person name="Pei D."/>
        </authorList>
    </citation>
    <scope>NUCLEOTIDE SEQUENCE [LARGE SCALE GENOMIC DNA]</scope>
    <source>
        <strain evidence="2">Sxm20200214</strain>
        <tissue evidence="2">Leaf</tissue>
    </source>
</reference>
<dbReference type="EMBL" id="JAAMPC010000006">
    <property type="protein sequence ID" value="KAG2309032.1"/>
    <property type="molecule type" value="Genomic_DNA"/>
</dbReference>
<evidence type="ECO:0000313" key="2">
    <source>
        <dbReference type="EMBL" id="KAG2309032.1"/>
    </source>
</evidence>
<comment type="caution">
    <text evidence="2">The sequence shown here is derived from an EMBL/GenBank/DDBJ whole genome shotgun (WGS) entry which is preliminary data.</text>
</comment>
<protein>
    <submittedName>
        <fullName evidence="2">Uncharacterized protein</fullName>
    </submittedName>
</protein>
<evidence type="ECO:0000256" key="1">
    <source>
        <dbReference type="SAM" id="MobiDB-lite"/>
    </source>
</evidence>
<organism evidence="2 3">
    <name type="scientific">Brassica carinata</name>
    <name type="common">Ethiopian mustard</name>
    <name type="synonym">Abyssinian cabbage</name>
    <dbReference type="NCBI Taxonomy" id="52824"/>
    <lineage>
        <taxon>Eukaryota</taxon>
        <taxon>Viridiplantae</taxon>
        <taxon>Streptophyta</taxon>
        <taxon>Embryophyta</taxon>
        <taxon>Tracheophyta</taxon>
        <taxon>Spermatophyta</taxon>
        <taxon>Magnoliopsida</taxon>
        <taxon>eudicotyledons</taxon>
        <taxon>Gunneridae</taxon>
        <taxon>Pentapetalae</taxon>
        <taxon>rosids</taxon>
        <taxon>malvids</taxon>
        <taxon>Brassicales</taxon>
        <taxon>Brassicaceae</taxon>
        <taxon>Brassiceae</taxon>
        <taxon>Brassica</taxon>
    </lineage>
</organism>
<feature type="region of interest" description="Disordered" evidence="1">
    <location>
        <begin position="83"/>
        <end position="104"/>
    </location>
</feature>
<proteinExistence type="predicted"/>
<accession>A0A8X7VCS6</accession>